<dbReference type="InterPro" id="IPR002355">
    <property type="entry name" value="Cu_oxidase_Cu_BS"/>
</dbReference>
<dbReference type="OrthoDB" id="9757546at2"/>
<feature type="domain" description="Plastocyanin-like" evidence="4">
    <location>
        <begin position="145"/>
        <end position="304"/>
    </location>
</feature>
<evidence type="ECO:0000256" key="3">
    <source>
        <dbReference type="ARBA" id="ARBA00023008"/>
    </source>
</evidence>
<gene>
    <name evidence="7" type="ORF">E0W69_019895</name>
</gene>
<dbReference type="InterPro" id="IPR011707">
    <property type="entry name" value="Cu-oxidase-like_N"/>
</dbReference>
<dbReference type="Gene3D" id="2.60.40.420">
    <property type="entry name" value="Cupredoxins - blue copper proteins"/>
    <property type="match status" value="3"/>
</dbReference>
<dbReference type="Pfam" id="PF00394">
    <property type="entry name" value="Cu-oxidase"/>
    <property type="match status" value="1"/>
</dbReference>
<accession>A0A5P2GH01</accession>
<dbReference type="InterPro" id="IPR034279">
    <property type="entry name" value="CuRO_3_CopA"/>
</dbReference>
<evidence type="ECO:0000259" key="6">
    <source>
        <dbReference type="Pfam" id="PF07732"/>
    </source>
</evidence>
<keyword evidence="1" id="KW-0479">Metal-binding</keyword>
<dbReference type="InterPro" id="IPR008972">
    <property type="entry name" value="Cupredoxin"/>
</dbReference>
<dbReference type="CDD" id="cd13896">
    <property type="entry name" value="CuRO_3_CopA"/>
    <property type="match status" value="1"/>
</dbReference>
<dbReference type="AlphaFoldDB" id="A0A5P2GH01"/>
<sequence>MANYTDSARLPERMQHGTNVTYHLYVTDTMVSYNKHKPVMGMAINGAIPGPALNFTLGDTAWIYVHNLTDMETSIHWHGLILPNEEDGVPYLTTAPVKAHGTHLYKFPITHTGTYWYHSHDMLQQQSGLYGAFIVRKKDDDRSHDYTLVLSDWTNDKPEQVNRFLHQGNDWYAIKKHAVQSYGEAIVSGHLGTKIGNEWKRMEAMDVSDVAYDAFTSNGKINQYLSQYHKGDKVHIHVVNGSSSTYFWLTWAGGKMSVVANDGMPVKPVPVDKMIIGTAETYDIELTIPENMQYELRATSEDRIGHTSTWFGKGMKMEAPNLGRLDYFAGMKMMNKMMNMNGTMNDMGMDMSLQKMDMNKVMYPELKKTKSSTMTKDTSMSSSMRKMDMSHMDHMQGMSGMKMSDSKNEPVVLNYAMLESPTPTTLPEGKWKTLTFELWGNMNRYVWTINNKTVSESDAILIKRGENIRIILKNQSMMRHPMHLHGHFFRVLNGSGEYSPLKNTLDIMPMETDTLEFHGSEYGDWFFHCHILYHMMSGMGRIFRYENSPYNPQVPDPDKAYKIAGKDDQKIYPHVDAEFQSNNTNGTAELFNTRYRLWTDWAVGYNSEAGYSSETHFGRYIGKMQWFLPYVGWDFRHRTGNFKETNIFGQSNTKNDRRVFCMGFQYTLPMLITADTRIDTEGKLRVQFSKNDIAITEKIRGEAMWDTDKEWSAGVRYIMGKYWGISAHYDSNIGVGAGISLNY</sequence>
<dbReference type="InterPro" id="IPR045087">
    <property type="entry name" value="Cu-oxidase_fam"/>
</dbReference>
<dbReference type="InterPro" id="IPR001117">
    <property type="entry name" value="Cu-oxidase_2nd"/>
</dbReference>
<protein>
    <submittedName>
        <fullName evidence="7">Multicopper oxidase domain-containing protein</fullName>
    </submittedName>
</protein>
<evidence type="ECO:0000256" key="2">
    <source>
        <dbReference type="ARBA" id="ARBA00023002"/>
    </source>
</evidence>
<organism evidence="7 8">
    <name type="scientific">Rhizosphaericola mali</name>
    <dbReference type="NCBI Taxonomy" id="2545455"/>
    <lineage>
        <taxon>Bacteria</taxon>
        <taxon>Pseudomonadati</taxon>
        <taxon>Bacteroidota</taxon>
        <taxon>Chitinophagia</taxon>
        <taxon>Chitinophagales</taxon>
        <taxon>Chitinophagaceae</taxon>
        <taxon>Rhizosphaericola</taxon>
    </lineage>
</organism>
<dbReference type="GO" id="GO:0005507">
    <property type="term" value="F:copper ion binding"/>
    <property type="evidence" value="ECO:0007669"/>
    <property type="project" value="InterPro"/>
</dbReference>
<dbReference type="Pfam" id="PF07731">
    <property type="entry name" value="Cu-oxidase_2"/>
    <property type="match status" value="1"/>
</dbReference>
<name>A0A5P2GH01_9BACT</name>
<dbReference type="PANTHER" id="PTHR11709:SF394">
    <property type="entry name" value="FI03373P-RELATED"/>
    <property type="match status" value="1"/>
</dbReference>
<reference evidence="7 8" key="1">
    <citation type="submission" date="2019-09" db="EMBL/GenBank/DDBJ databases">
        <title>Complete genome sequence of Arachidicoccus sp. B3-10 isolated from apple orchard soil.</title>
        <authorList>
            <person name="Kim H.S."/>
            <person name="Han K.-I."/>
            <person name="Suh M.K."/>
            <person name="Lee K.C."/>
            <person name="Eom M.K."/>
            <person name="Kim J.-S."/>
            <person name="Kang S.W."/>
            <person name="Sin Y."/>
            <person name="Lee J.-S."/>
        </authorList>
    </citation>
    <scope>NUCLEOTIDE SEQUENCE [LARGE SCALE GENOMIC DNA]</scope>
    <source>
        <strain evidence="7 8">B3-10</strain>
    </source>
</reference>
<dbReference type="EMBL" id="CP044016">
    <property type="protein sequence ID" value="QES91041.1"/>
    <property type="molecule type" value="Genomic_DNA"/>
</dbReference>
<dbReference type="KEGG" id="arac:E0W69_019895"/>
<dbReference type="PROSITE" id="PS00080">
    <property type="entry name" value="MULTICOPPER_OXIDASE2"/>
    <property type="match status" value="1"/>
</dbReference>
<dbReference type="Pfam" id="PF07732">
    <property type="entry name" value="Cu-oxidase_3"/>
    <property type="match status" value="1"/>
</dbReference>
<feature type="domain" description="Plastocyanin-like" evidence="5">
    <location>
        <begin position="436"/>
        <end position="546"/>
    </location>
</feature>
<dbReference type="InterPro" id="IPR033138">
    <property type="entry name" value="Cu_oxidase_CS"/>
</dbReference>
<keyword evidence="2" id="KW-0560">Oxidoreductase</keyword>
<evidence type="ECO:0000313" key="8">
    <source>
        <dbReference type="Proteomes" id="UP000292424"/>
    </source>
</evidence>
<evidence type="ECO:0000256" key="1">
    <source>
        <dbReference type="ARBA" id="ARBA00022723"/>
    </source>
</evidence>
<dbReference type="GO" id="GO:0016491">
    <property type="term" value="F:oxidoreductase activity"/>
    <property type="evidence" value="ECO:0007669"/>
    <property type="project" value="UniProtKB-KW"/>
</dbReference>
<dbReference type="PROSITE" id="PS00079">
    <property type="entry name" value="MULTICOPPER_OXIDASE1"/>
    <property type="match status" value="2"/>
</dbReference>
<dbReference type="PANTHER" id="PTHR11709">
    <property type="entry name" value="MULTI-COPPER OXIDASE"/>
    <property type="match status" value="1"/>
</dbReference>
<evidence type="ECO:0000259" key="5">
    <source>
        <dbReference type="Pfam" id="PF07731"/>
    </source>
</evidence>
<proteinExistence type="predicted"/>
<dbReference type="Proteomes" id="UP000292424">
    <property type="component" value="Chromosome"/>
</dbReference>
<feature type="domain" description="Plastocyanin-like" evidence="6">
    <location>
        <begin position="26"/>
        <end position="139"/>
    </location>
</feature>
<keyword evidence="8" id="KW-1185">Reference proteome</keyword>
<keyword evidence="3" id="KW-0186">Copper</keyword>
<evidence type="ECO:0000313" key="7">
    <source>
        <dbReference type="EMBL" id="QES91041.1"/>
    </source>
</evidence>
<dbReference type="SUPFAM" id="SSF49503">
    <property type="entry name" value="Cupredoxins"/>
    <property type="match status" value="3"/>
</dbReference>
<evidence type="ECO:0000259" key="4">
    <source>
        <dbReference type="Pfam" id="PF00394"/>
    </source>
</evidence>
<dbReference type="InterPro" id="IPR011706">
    <property type="entry name" value="Cu-oxidase_C"/>
</dbReference>